<gene>
    <name evidence="2" type="ORF">CLEP1334_LOCUS9313</name>
</gene>
<proteinExistence type="predicted"/>
<feature type="compositionally biased region" description="Basic and acidic residues" evidence="1">
    <location>
        <begin position="66"/>
        <end position="95"/>
    </location>
</feature>
<dbReference type="AlphaFoldDB" id="A0A7S0IWS2"/>
<evidence type="ECO:0000313" key="2">
    <source>
        <dbReference type="EMBL" id="CAD8534058.1"/>
    </source>
</evidence>
<dbReference type="EMBL" id="HBER01018476">
    <property type="protein sequence ID" value="CAD8534058.1"/>
    <property type="molecule type" value="Transcribed_RNA"/>
</dbReference>
<evidence type="ECO:0000256" key="1">
    <source>
        <dbReference type="SAM" id="MobiDB-lite"/>
    </source>
</evidence>
<sequence>MSSTASQTSSPATLTIRGTGLCVCPASTQRSLLVGHVAEQLERAHEVRVVGGRARALDELSDAEGDERREGGASARDPGHERVALLGAPREREVGELCPPGGGSVVKASRE</sequence>
<organism evidence="2">
    <name type="scientific">Calcidiscus leptoporus</name>
    <dbReference type="NCBI Taxonomy" id="127549"/>
    <lineage>
        <taxon>Eukaryota</taxon>
        <taxon>Haptista</taxon>
        <taxon>Haptophyta</taxon>
        <taxon>Prymnesiophyceae</taxon>
        <taxon>Coccolithales</taxon>
        <taxon>Calcidiscaceae</taxon>
        <taxon>Calcidiscus</taxon>
    </lineage>
</organism>
<feature type="region of interest" description="Disordered" evidence="1">
    <location>
        <begin position="60"/>
        <end position="111"/>
    </location>
</feature>
<accession>A0A7S0IWS2</accession>
<protein>
    <submittedName>
        <fullName evidence="2">Uncharacterized protein</fullName>
    </submittedName>
</protein>
<reference evidence="2" key="1">
    <citation type="submission" date="2021-01" db="EMBL/GenBank/DDBJ databases">
        <authorList>
            <person name="Corre E."/>
            <person name="Pelletier E."/>
            <person name="Niang G."/>
            <person name="Scheremetjew M."/>
            <person name="Finn R."/>
            <person name="Kale V."/>
            <person name="Holt S."/>
            <person name="Cochrane G."/>
            <person name="Meng A."/>
            <person name="Brown T."/>
            <person name="Cohen L."/>
        </authorList>
    </citation>
    <scope>NUCLEOTIDE SEQUENCE</scope>
    <source>
        <strain evidence="2">RCC1130</strain>
    </source>
</reference>
<name>A0A7S0IWS2_9EUKA</name>